<evidence type="ECO:0000256" key="2">
    <source>
        <dbReference type="ARBA" id="ARBA00022561"/>
    </source>
</evidence>
<name>B2KIT8_9CLOS</name>
<dbReference type="KEGG" id="vg:40526175"/>
<keyword evidence="2 5" id="KW-0167">Capsid protein</keyword>
<dbReference type="GeneID" id="40526175"/>
<reference evidence="7" key="3">
    <citation type="journal article" date="2020" name="Trop. Plant Pathol.">
        <title>Further genomic characterization of pineapple mealybug wilt-associated viruses using high-throughput sequencing.</title>
        <authorList>
            <person name="Green J.C."/>
            <person name="Rwahnih M.A."/>
            <person name="Olmedo-Velarde A."/>
            <person name="Melzer M.J."/>
            <person name="Hamim I."/>
            <person name="Borth W.B."/>
            <person name="Brower T.M."/>
            <person name="Hu J.S."/>
        </authorList>
    </citation>
    <scope>NUCLEOTIDE SEQUENCE</scope>
    <source>
        <strain evidence="7">HANA158</strain>
    </source>
</reference>
<keyword evidence="3" id="KW-0946">Virion</keyword>
<evidence type="ECO:0000313" key="5">
    <source>
        <dbReference type="EMBL" id="ABD62352.1"/>
    </source>
</evidence>
<dbReference type="Pfam" id="PF01785">
    <property type="entry name" value="Closter_coat"/>
    <property type="match status" value="1"/>
</dbReference>
<keyword evidence="8" id="KW-1185">Reference proteome</keyword>
<evidence type="ECO:0000313" key="8">
    <source>
        <dbReference type="Proteomes" id="UP000240540"/>
    </source>
</evidence>
<dbReference type="EMBL" id="MH704742">
    <property type="protein sequence ID" value="QCC20270.1"/>
    <property type="molecule type" value="Genomic_RNA"/>
</dbReference>
<proteinExistence type="predicted"/>
<evidence type="ECO:0000313" key="6">
    <source>
        <dbReference type="EMBL" id="QCC20270.1"/>
    </source>
</evidence>
<dbReference type="GO" id="GO:0019028">
    <property type="term" value="C:viral capsid"/>
    <property type="evidence" value="ECO:0007669"/>
    <property type="project" value="UniProtKB-KW"/>
</dbReference>
<dbReference type="RefSeq" id="YP_009666007.1">
    <property type="nucleotide sequence ID" value="NC_043406.1"/>
</dbReference>
<sequence length="262" mass="28805">MSTIPVPPPPSAPSTPVQPQLPKTDEEQLQEIENLPLPGGRTTVNTFTDLISSNNAVLDFTKVEVPRMINITIPGIVAKEHRVKGAKALWELGKSKGISESDKHMIQFLMQSFQSFVTHSTSPKVSGASNRTITAKYDNKDVTVSHEELKTTLDNSLASYGYENTMRQFGRAFTTAIVQGLSSGKMEVNTRICSSHGIPPNYYPYSPDCLHVDARIQGYDAALANELGKMVALNKNAGGKRTQHNLFEETDISPQIFTGNRR</sequence>
<evidence type="ECO:0000256" key="1">
    <source>
        <dbReference type="ARBA" id="ARBA00004328"/>
    </source>
</evidence>
<evidence type="ECO:0000256" key="4">
    <source>
        <dbReference type="SAM" id="MobiDB-lite"/>
    </source>
</evidence>
<comment type="subcellular location">
    <subcellularLocation>
        <location evidence="1">Virion</location>
    </subcellularLocation>
</comment>
<evidence type="ECO:0000313" key="7">
    <source>
        <dbReference type="EMBL" id="QJQ80367.1"/>
    </source>
</evidence>
<dbReference type="InterPro" id="IPR002679">
    <property type="entry name" value="Closter_coat"/>
</dbReference>
<evidence type="ECO:0000256" key="3">
    <source>
        <dbReference type="ARBA" id="ARBA00022844"/>
    </source>
</evidence>
<dbReference type="Proteomes" id="UP000240540">
    <property type="component" value="Segment"/>
</dbReference>
<organism evidence="5 8">
    <name type="scientific">Pineapple mealybug wilt-associated virus 3</name>
    <dbReference type="NCBI Taxonomy" id="373861"/>
    <lineage>
        <taxon>Viruses</taxon>
        <taxon>Riboviria</taxon>
        <taxon>Orthornavirae</taxon>
        <taxon>Kitrinoviricota</taxon>
        <taxon>Alsuviricetes</taxon>
        <taxon>Martellivirales</taxon>
        <taxon>Closteroviridae</taxon>
        <taxon>Ampelovirus</taxon>
        <taxon>Ampelovirus triananas</taxon>
    </lineage>
</organism>
<gene>
    <name evidence="5" type="primary">CP</name>
</gene>
<dbReference type="EMBL" id="DQ399259">
    <property type="protein sequence ID" value="ABD62352.1"/>
    <property type="molecule type" value="Genomic_RNA"/>
</dbReference>
<dbReference type="EMBL" id="MN539274">
    <property type="protein sequence ID" value="QJQ80367.1"/>
    <property type="molecule type" value="Genomic_RNA"/>
</dbReference>
<feature type="compositionally biased region" description="Pro residues" evidence="4">
    <location>
        <begin position="1"/>
        <end position="13"/>
    </location>
</feature>
<feature type="region of interest" description="Disordered" evidence="4">
    <location>
        <begin position="1"/>
        <end position="25"/>
    </location>
</feature>
<reference evidence="6" key="2">
    <citation type="submission" date="2018-07" db="EMBL/GenBank/DDBJ databases">
        <title>Further genomic characterization of pineapple mealybug wilt-associated viruses using high-throughput sequencing.</title>
        <authorList>
            <person name="Green J.C."/>
            <person name="Al Rwahnih M."/>
            <person name="Olmedo Velarde A."/>
            <person name="Melzer M.J."/>
            <person name="Hamim I."/>
            <person name="Borth W.B."/>
            <person name="Matsumoto Brower T."/>
            <person name="Wall M."/>
            <person name="Hu J.S."/>
        </authorList>
    </citation>
    <scope>NUCLEOTIDE SEQUENCE</scope>
    <source>
        <strain evidence="6">HTS 3</strain>
    </source>
</reference>
<reference evidence="5 8" key="1">
    <citation type="journal article" date="2009" name="Virus Genes">
        <title>Genome organization and phylogenetic relationship of Pineapple mealybug wilt associated virus-3 with family Closteroviridae members.</title>
        <authorList>
            <person name="Sether D.M."/>
            <person name="Melzer M.J."/>
            <person name="Borth W.B."/>
            <person name="Hu J.S."/>
        </authorList>
    </citation>
    <scope>NUCLEOTIDE SEQUENCE [LARGE SCALE GENOMIC DNA]</scope>
</reference>
<protein>
    <submittedName>
        <fullName evidence="5 6">Coat protein</fullName>
    </submittedName>
</protein>
<accession>B2KIT8</accession>